<dbReference type="Proteomes" id="UP001238334">
    <property type="component" value="Chromosome"/>
</dbReference>
<name>A0A9Y2L492_9RHOB</name>
<evidence type="ECO:0000313" key="2">
    <source>
        <dbReference type="Proteomes" id="UP001238334"/>
    </source>
</evidence>
<keyword evidence="2" id="KW-1185">Reference proteome</keyword>
<dbReference type="KEGG" id="ppso:QPJ95_20655"/>
<protein>
    <submittedName>
        <fullName evidence="1">Uncharacterized protein</fullName>
    </submittedName>
</protein>
<dbReference type="AlphaFoldDB" id="A0A9Y2L492"/>
<organism evidence="1 2">
    <name type="scientific">Parasedimentitalea psychrophila</name>
    <dbReference type="NCBI Taxonomy" id="2997337"/>
    <lineage>
        <taxon>Bacteria</taxon>
        <taxon>Pseudomonadati</taxon>
        <taxon>Pseudomonadota</taxon>
        <taxon>Alphaproteobacteria</taxon>
        <taxon>Rhodobacterales</taxon>
        <taxon>Paracoccaceae</taxon>
        <taxon>Parasedimentitalea</taxon>
    </lineage>
</organism>
<gene>
    <name evidence="1" type="ORF">QPJ95_20655</name>
</gene>
<proteinExistence type="predicted"/>
<sequence length="53" mass="6254">MPNGYVTSVPRAALILMYDPTGQPPHIVVTHQLNRRITTLMWRYYISLRRRVT</sequence>
<dbReference type="EMBL" id="CP127247">
    <property type="protein sequence ID" value="WIY27699.1"/>
    <property type="molecule type" value="Genomic_DNA"/>
</dbReference>
<dbReference type="RefSeq" id="WP_286018298.1">
    <property type="nucleotide sequence ID" value="NZ_CP127247.1"/>
</dbReference>
<accession>A0A9Y2L492</accession>
<reference evidence="1 2" key="1">
    <citation type="submission" date="2023-06" db="EMBL/GenBank/DDBJ databases">
        <title>Parasedimentitalea psychrophila sp. nov., a psychrophilic bacterium isolated from deep-sea sediment.</title>
        <authorList>
            <person name="Li A."/>
        </authorList>
    </citation>
    <scope>NUCLEOTIDE SEQUENCE [LARGE SCALE GENOMIC DNA]</scope>
    <source>
        <strain evidence="1 2">QS115</strain>
    </source>
</reference>
<evidence type="ECO:0000313" key="1">
    <source>
        <dbReference type="EMBL" id="WIY27699.1"/>
    </source>
</evidence>